<sequence>MWYSKQLRQVRRARKVARMQQHQLLALELEGIVALTLHSATQTLTVLIERAAGAQVVDTLREALRERRQVLKTEARQLRQDWQESETLRARKEKPRPNQPLADAPPAS</sequence>
<name>A0A9X2AJK8_9BACT</name>
<organism evidence="2 3">
    <name type="scientific">Hymenobacter cyanobacteriorum</name>
    <dbReference type="NCBI Taxonomy" id="2926463"/>
    <lineage>
        <taxon>Bacteria</taxon>
        <taxon>Pseudomonadati</taxon>
        <taxon>Bacteroidota</taxon>
        <taxon>Cytophagia</taxon>
        <taxon>Cytophagales</taxon>
        <taxon>Hymenobacteraceae</taxon>
        <taxon>Hymenobacter</taxon>
    </lineage>
</organism>
<reference evidence="2" key="1">
    <citation type="submission" date="2022-03" db="EMBL/GenBank/DDBJ databases">
        <title>Bacterial whole genome sequence for Hymenobacter sp. DH14.</title>
        <authorList>
            <person name="Le V."/>
        </authorList>
    </citation>
    <scope>NUCLEOTIDE SEQUENCE</scope>
    <source>
        <strain evidence="2">DH14</strain>
    </source>
</reference>
<comment type="caution">
    <text evidence="2">The sequence shown here is derived from an EMBL/GenBank/DDBJ whole genome shotgun (WGS) entry which is preliminary data.</text>
</comment>
<dbReference type="EMBL" id="JALBGC010000006">
    <property type="protein sequence ID" value="MCI1189880.1"/>
    <property type="molecule type" value="Genomic_DNA"/>
</dbReference>
<protein>
    <submittedName>
        <fullName evidence="2">Uncharacterized protein</fullName>
    </submittedName>
</protein>
<evidence type="ECO:0000313" key="2">
    <source>
        <dbReference type="EMBL" id="MCI1189880.1"/>
    </source>
</evidence>
<gene>
    <name evidence="2" type="ORF">MON38_20855</name>
</gene>
<dbReference type="AlphaFoldDB" id="A0A9X2AJK8"/>
<evidence type="ECO:0000313" key="3">
    <source>
        <dbReference type="Proteomes" id="UP001139193"/>
    </source>
</evidence>
<proteinExistence type="predicted"/>
<evidence type="ECO:0000256" key="1">
    <source>
        <dbReference type="SAM" id="MobiDB-lite"/>
    </source>
</evidence>
<feature type="region of interest" description="Disordered" evidence="1">
    <location>
        <begin position="82"/>
        <end position="108"/>
    </location>
</feature>
<dbReference type="Proteomes" id="UP001139193">
    <property type="component" value="Unassembled WGS sequence"/>
</dbReference>
<keyword evidence="3" id="KW-1185">Reference proteome</keyword>
<accession>A0A9X2AJK8</accession>